<evidence type="ECO:0000313" key="2">
    <source>
        <dbReference type="EMBL" id="KKK64869.1"/>
    </source>
</evidence>
<organism evidence="2">
    <name type="scientific">marine sediment metagenome</name>
    <dbReference type="NCBI Taxonomy" id="412755"/>
    <lineage>
        <taxon>unclassified sequences</taxon>
        <taxon>metagenomes</taxon>
        <taxon>ecological metagenomes</taxon>
    </lineage>
</organism>
<proteinExistence type="predicted"/>
<sequence>GSINAFPATTSMLFYQSAAPAGWTKDTATFNDHAIRVVSSTAWSAGSKGTDLFSTVFSVAKASDSHVLVASEMPAHTHPGSDGHNFAMHPGSGVNLGDGGASQAHTHATTGSTGGGGGHTHTIVMDVNYINVIRATKD</sequence>
<accession>A0A0F8ZEI6</accession>
<protein>
    <recommendedName>
        <fullName evidence="3">Phage tail collar domain-containing protein</fullName>
    </recommendedName>
</protein>
<feature type="non-terminal residue" evidence="2">
    <location>
        <position position="1"/>
    </location>
</feature>
<comment type="caution">
    <text evidence="2">The sequence shown here is derived from an EMBL/GenBank/DDBJ whole genome shotgun (WGS) entry which is preliminary data.</text>
</comment>
<evidence type="ECO:0000256" key="1">
    <source>
        <dbReference type="SAM" id="MobiDB-lite"/>
    </source>
</evidence>
<evidence type="ECO:0008006" key="3">
    <source>
        <dbReference type="Google" id="ProtNLM"/>
    </source>
</evidence>
<feature type="region of interest" description="Disordered" evidence="1">
    <location>
        <begin position="87"/>
        <end position="119"/>
    </location>
</feature>
<feature type="compositionally biased region" description="Low complexity" evidence="1">
    <location>
        <begin position="101"/>
        <end position="111"/>
    </location>
</feature>
<reference evidence="2" key="1">
    <citation type="journal article" date="2015" name="Nature">
        <title>Complex archaea that bridge the gap between prokaryotes and eukaryotes.</title>
        <authorList>
            <person name="Spang A."/>
            <person name="Saw J.H."/>
            <person name="Jorgensen S.L."/>
            <person name="Zaremba-Niedzwiedzka K."/>
            <person name="Martijn J."/>
            <person name="Lind A.E."/>
            <person name="van Eijk R."/>
            <person name="Schleper C."/>
            <person name="Guy L."/>
            <person name="Ettema T.J."/>
        </authorList>
    </citation>
    <scope>NUCLEOTIDE SEQUENCE</scope>
</reference>
<dbReference type="EMBL" id="LAZR01060828">
    <property type="protein sequence ID" value="KKK64869.1"/>
    <property type="molecule type" value="Genomic_DNA"/>
</dbReference>
<name>A0A0F8ZEI6_9ZZZZ</name>
<dbReference type="AlphaFoldDB" id="A0A0F8ZEI6"/>
<gene>
    <name evidence="2" type="ORF">LCGC14_2979840</name>
</gene>